<dbReference type="InterPro" id="IPR053973">
    <property type="entry name" value="ERMP1-like_C"/>
</dbReference>
<dbReference type="FunFam" id="3.40.630.10:FF:000008">
    <property type="entry name" value="Endoplasmic reticulum metallopeptidase 1"/>
    <property type="match status" value="1"/>
</dbReference>
<evidence type="ECO:0000256" key="9">
    <source>
        <dbReference type="ARBA" id="ARBA00022833"/>
    </source>
</evidence>
<dbReference type="PANTHER" id="PTHR12147">
    <property type="entry name" value="METALLOPEPTIDASE M28 FAMILY MEMBER"/>
    <property type="match status" value="1"/>
</dbReference>
<evidence type="ECO:0000313" key="21">
    <source>
        <dbReference type="WBParaSite" id="MBELARI_LOCUS15444"/>
    </source>
</evidence>
<dbReference type="WBParaSite" id="MBELARI_LOCUS15444">
    <property type="protein sequence ID" value="MBELARI_LOCUS15444"/>
    <property type="gene ID" value="MBELARI_LOCUS15444"/>
</dbReference>
<evidence type="ECO:0000256" key="2">
    <source>
        <dbReference type="ARBA" id="ARBA00004477"/>
    </source>
</evidence>
<keyword evidence="20" id="KW-1185">Reference proteome</keyword>
<keyword evidence="11" id="KW-0482">Metalloprotease</keyword>
<comment type="similarity">
    <text evidence="3">Belongs to the peptidase M28 family.</text>
</comment>
<feature type="transmembrane region" description="Helical" evidence="16">
    <location>
        <begin position="384"/>
        <end position="408"/>
    </location>
</feature>
<keyword evidence="13" id="KW-0325">Glycoprotein</keyword>
<dbReference type="Gene3D" id="3.40.630.10">
    <property type="entry name" value="Zn peptidases"/>
    <property type="match status" value="1"/>
</dbReference>
<evidence type="ECO:0000256" key="14">
    <source>
        <dbReference type="ARBA" id="ARBA00078796"/>
    </source>
</evidence>
<dbReference type="GO" id="GO:0008235">
    <property type="term" value="F:metalloexopeptidase activity"/>
    <property type="evidence" value="ECO:0007669"/>
    <property type="project" value="InterPro"/>
</dbReference>
<feature type="domain" description="Endoplasmic reticulum metallopeptidase 1-like C-terminal" evidence="18">
    <location>
        <begin position="652"/>
        <end position="865"/>
    </location>
</feature>
<comment type="cofactor">
    <cofactor evidence="1">
        <name>Zn(2+)</name>
        <dbReference type="ChEBI" id="CHEBI:29105"/>
    </cofactor>
</comment>
<accession>A0AAF3J4D7</accession>
<evidence type="ECO:0000256" key="8">
    <source>
        <dbReference type="ARBA" id="ARBA00022824"/>
    </source>
</evidence>
<evidence type="ECO:0000256" key="15">
    <source>
        <dbReference type="SAM" id="MobiDB-lite"/>
    </source>
</evidence>
<evidence type="ECO:0000256" key="16">
    <source>
        <dbReference type="SAM" id="Phobius"/>
    </source>
</evidence>
<comment type="subcellular location">
    <subcellularLocation>
        <location evidence="2">Endoplasmic reticulum membrane</location>
        <topology evidence="2">Multi-pass membrane protein</topology>
    </subcellularLocation>
</comment>
<dbReference type="InterPro" id="IPR048024">
    <property type="entry name" value="Fxna-like_M28_dom"/>
</dbReference>
<feature type="transmembrane region" description="Helical" evidence="16">
    <location>
        <begin position="620"/>
        <end position="645"/>
    </location>
</feature>
<keyword evidence="6" id="KW-0479">Metal-binding</keyword>
<evidence type="ECO:0000256" key="13">
    <source>
        <dbReference type="ARBA" id="ARBA00023180"/>
    </source>
</evidence>
<name>A0AAF3J4D7_9BILA</name>
<evidence type="ECO:0000256" key="4">
    <source>
        <dbReference type="ARBA" id="ARBA00022670"/>
    </source>
</evidence>
<dbReference type="GO" id="GO:0046872">
    <property type="term" value="F:metal ion binding"/>
    <property type="evidence" value="ECO:0007669"/>
    <property type="project" value="UniProtKB-KW"/>
</dbReference>
<feature type="transmembrane region" description="Helical" evidence="16">
    <location>
        <begin position="460"/>
        <end position="480"/>
    </location>
</feature>
<evidence type="ECO:0000256" key="11">
    <source>
        <dbReference type="ARBA" id="ARBA00023049"/>
    </source>
</evidence>
<feature type="region of interest" description="Disordered" evidence="15">
    <location>
        <begin position="1"/>
        <end position="32"/>
    </location>
</feature>
<evidence type="ECO:0000256" key="12">
    <source>
        <dbReference type="ARBA" id="ARBA00023136"/>
    </source>
</evidence>
<keyword evidence="8" id="KW-0256">Endoplasmic reticulum</keyword>
<evidence type="ECO:0000256" key="3">
    <source>
        <dbReference type="ARBA" id="ARBA00010918"/>
    </source>
</evidence>
<feature type="transmembrane region" description="Helical" evidence="16">
    <location>
        <begin position="428"/>
        <end position="448"/>
    </location>
</feature>
<feature type="transmembrane region" description="Helical" evidence="16">
    <location>
        <begin position="549"/>
        <end position="571"/>
    </location>
</feature>
<dbReference type="Pfam" id="PF22248">
    <property type="entry name" value="ERMP1_C"/>
    <property type="match status" value="1"/>
</dbReference>
<dbReference type="GO" id="GO:0006508">
    <property type="term" value="P:proteolysis"/>
    <property type="evidence" value="ECO:0007669"/>
    <property type="project" value="UniProtKB-KW"/>
</dbReference>
<evidence type="ECO:0000256" key="1">
    <source>
        <dbReference type="ARBA" id="ARBA00001947"/>
    </source>
</evidence>
<evidence type="ECO:0000256" key="7">
    <source>
        <dbReference type="ARBA" id="ARBA00022801"/>
    </source>
</evidence>
<dbReference type="Pfam" id="PF04389">
    <property type="entry name" value="Peptidase_M28"/>
    <property type="match status" value="1"/>
</dbReference>
<protein>
    <recommendedName>
        <fullName evidence="14">FXNA-like protease</fullName>
    </recommendedName>
</protein>
<keyword evidence="7" id="KW-0378">Hydrolase</keyword>
<organism evidence="20 21">
    <name type="scientific">Mesorhabditis belari</name>
    <dbReference type="NCBI Taxonomy" id="2138241"/>
    <lineage>
        <taxon>Eukaryota</taxon>
        <taxon>Metazoa</taxon>
        <taxon>Ecdysozoa</taxon>
        <taxon>Nematoda</taxon>
        <taxon>Chromadorea</taxon>
        <taxon>Rhabditida</taxon>
        <taxon>Rhabditina</taxon>
        <taxon>Rhabditomorpha</taxon>
        <taxon>Rhabditoidea</taxon>
        <taxon>Rhabditidae</taxon>
        <taxon>Mesorhabditinae</taxon>
        <taxon>Mesorhabditis</taxon>
    </lineage>
</organism>
<dbReference type="SUPFAM" id="SSF53187">
    <property type="entry name" value="Zn-dependent exopeptidases"/>
    <property type="match status" value="1"/>
</dbReference>
<sequence>MEVRRRTTAGGGAARLDDSKSSSNGYTSLDEERKTKEQLGFRHWLLVVLYIGVIYGGVIYLHRRMPPVVDDPKFERFSETHARNLLKDLTKNGPRPSGSHNLENIAFNVLRHQLDLAAKNVSAIGVNRFELDVQRPTGCFDLKFLSSFTLCYEKITNLVVRLGPKGKPSDSALLLNCHFDTMPDTPGATDDAVSCTIMMEVLNVLAHTKESLQNDVIFLFNGAEENFLQGAHGFIEKHPWRHSIKAFINLEGTGSGGREILFQAGPGNSWLLQTYLEAAPHPFCSVLAQEVFQSGVIPSDTDFRIFRDYGRASGLDIAYTKNGWVYHTEFDEEWRIEPGAIQRAGENVLAVVKRILSSPYLRQAATFDEGNRWVFYDVVGLFSVYYSISIGQILNFGAVVATFVLIFFRFRTGVYGVADIFEALVHHLFALLAMIVTMFAIIALVINLDMVMCWYSLPEAIGGLYVLPMMITGAAFHSYFASTTKMRAAEMVHCDSVLFIFSCLLFTMTAARLASAFFIFNYVLFPLAKDPLIWLFGKFGMIKRVTPNVVFFAQLVCYFPLIVFAVYAITQCIDFFVPVMGRLGNAVNPEFVMGPLALGIAYTFVLFTCNLIYISRRMNYVLKVASAVFLLFFVAMATTSLGYPYKYSHENPRLRRVIILHATRTVHNFDGGVKLEDTGLFIQSLDYRGVADLPQHSFLSGSEAPSCNHTQDEYCQLPYYTAIHELFPPSHSRWIAVPSVPRIPYPIELKMIKRERVGERKLRFEFELRGGFDKMSLHITPLDNYELSEWSFTPMNLDTFGRRKTYFVFLTYGFERPEVRTFWIELEDKKSAKLPDPAKQPNLEIAVASHHAHGENQNSDTLLQLRELIKSRRKGPQQAIGWWKWGITVVGGTSEIVIHQY</sequence>
<dbReference type="Proteomes" id="UP000887575">
    <property type="component" value="Unassembled WGS sequence"/>
</dbReference>
<feature type="domain" description="Endoplasmic reticulum metallopeptidase 1/1-A TM" evidence="19">
    <location>
        <begin position="418"/>
        <end position="634"/>
    </location>
</feature>
<evidence type="ECO:0000256" key="5">
    <source>
        <dbReference type="ARBA" id="ARBA00022692"/>
    </source>
</evidence>
<feature type="transmembrane region" description="Helical" evidence="16">
    <location>
        <begin position="492"/>
        <end position="511"/>
    </location>
</feature>
<feature type="transmembrane region" description="Helical" evidence="16">
    <location>
        <begin position="591"/>
        <end position="613"/>
    </location>
</feature>
<dbReference type="GO" id="GO:0005789">
    <property type="term" value="C:endoplasmic reticulum membrane"/>
    <property type="evidence" value="ECO:0007669"/>
    <property type="project" value="UniProtKB-SubCell"/>
</dbReference>
<feature type="transmembrane region" description="Helical" evidence="16">
    <location>
        <begin position="43"/>
        <end position="62"/>
    </location>
</feature>
<evidence type="ECO:0000259" key="19">
    <source>
        <dbReference type="Pfam" id="PF22249"/>
    </source>
</evidence>
<keyword evidence="10 16" id="KW-1133">Transmembrane helix</keyword>
<dbReference type="InterPro" id="IPR007484">
    <property type="entry name" value="Peptidase_M28"/>
</dbReference>
<dbReference type="Pfam" id="PF22249">
    <property type="entry name" value="ERMP1-TM"/>
    <property type="match status" value="1"/>
</dbReference>
<evidence type="ECO:0000259" key="17">
    <source>
        <dbReference type="Pfam" id="PF04389"/>
    </source>
</evidence>
<dbReference type="CDD" id="cd03875">
    <property type="entry name" value="M28_Fxna_like"/>
    <property type="match status" value="1"/>
</dbReference>
<dbReference type="AlphaFoldDB" id="A0AAF3J4D7"/>
<keyword evidence="4" id="KW-0645">Protease</keyword>
<keyword evidence="5 16" id="KW-0812">Transmembrane</keyword>
<dbReference type="PANTHER" id="PTHR12147:SF22">
    <property type="entry name" value="ENDOPLASMIC RETICULUM METALLOPEPTIDASE 1"/>
    <property type="match status" value="1"/>
</dbReference>
<feature type="domain" description="Peptidase M28" evidence="17">
    <location>
        <begin position="157"/>
        <end position="352"/>
    </location>
</feature>
<reference evidence="21" key="1">
    <citation type="submission" date="2024-02" db="UniProtKB">
        <authorList>
            <consortium name="WormBaseParasite"/>
        </authorList>
    </citation>
    <scope>IDENTIFICATION</scope>
</reference>
<evidence type="ECO:0000256" key="10">
    <source>
        <dbReference type="ARBA" id="ARBA00022989"/>
    </source>
</evidence>
<evidence type="ECO:0000259" key="18">
    <source>
        <dbReference type="Pfam" id="PF22248"/>
    </source>
</evidence>
<proteinExistence type="inferred from homology"/>
<dbReference type="InterPro" id="IPR045175">
    <property type="entry name" value="M28_fam"/>
</dbReference>
<feature type="transmembrane region" description="Helical" evidence="16">
    <location>
        <begin position="517"/>
        <end position="537"/>
    </location>
</feature>
<dbReference type="InterPro" id="IPR053974">
    <property type="entry name" value="ERMP1_1-A_TM"/>
</dbReference>
<keyword evidence="12 16" id="KW-0472">Membrane</keyword>
<evidence type="ECO:0000313" key="20">
    <source>
        <dbReference type="Proteomes" id="UP000887575"/>
    </source>
</evidence>
<keyword evidence="9" id="KW-0862">Zinc</keyword>
<evidence type="ECO:0000256" key="6">
    <source>
        <dbReference type="ARBA" id="ARBA00022723"/>
    </source>
</evidence>